<proteinExistence type="inferred from homology"/>
<name>A0A4S4AD25_9RHOO</name>
<evidence type="ECO:0000256" key="3">
    <source>
        <dbReference type="ARBA" id="ARBA00022741"/>
    </source>
</evidence>
<evidence type="ECO:0000256" key="11">
    <source>
        <dbReference type="ARBA" id="ARBA00023204"/>
    </source>
</evidence>
<comment type="miscellaneous">
    <text evidence="15">In the RecBCD complex, RecB has a slow 3'-5' helicase, an exonuclease activity and loads RecA onto ssDNA, RecD has a fast 5'-3' helicase activity, while RecC stimulates the ATPase and processivity of the RecB helicase and contributes to recognition of the Chi site.</text>
</comment>
<dbReference type="GO" id="GO:0043138">
    <property type="term" value="F:3'-5' DNA helicase activity"/>
    <property type="evidence" value="ECO:0007669"/>
    <property type="project" value="UniProtKB-UniRule"/>
</dbReference>
<evidence type="ECO:0000313" key="21">
    <source>
        <dbReference type="Proteomes" id="UP000307956"/>
    </source>
</evidence>
<feature type="binding site" evidence="15">
    <location>
        <position position="1113"/>
    </location>
    <ligand>
        <name>Mg(2+)</name>
        <dbReference type="ChEBI" id="CHEBI:18420"/>
    </ligand>
</feature>
<dbReference type="Gene3D" id="1.10.3170.10">
    <property type="entry name" value="Recbcd, chain B, domain 2"/>
    <property type="match status" value="1"/>
</dbReference>
<dbReference type="Pfam" id="PF00580">
    <property type="entry name" value="UvrD-helicase"/>
    <property type="match status" value="2"/>
</dbReference>
<dbReference type="GO" id="GO:0003677">
    <property type="term" value="F:DNA binding"/>
    <property type="evidence" value="ECO:0007669"/>
    <property type="project" value="UniProtKB-UniRule"/>
</dbReference>
<dbReference type="Gene3D" id="3.90.320.10">
    <property type="match status" value="1"/>
</dbReference>
<keyword evidence="7 15" id="KW-0269">Exonuclease</keyword>
<dbReference type="GO" id="GO:0005524">
    <property type="term" value="F:ATP binding"/>
    <property type="evidence" value="ECO:0007669"/>
    <property type="project" value="UniProtKB-UniRule"/>
</dbReference>
<dbReference type="EMBL" id="SSOD01000019">
    <property type="protein sequence ID" value="THF56899.1"/>
    <property type="molecule type" value="Genomic_DNA"/>
</dbReference>
<evidence type="ECO:0000256" key="1">
    <source>
        <dbReference type="ARBA" id="ARBA00022722"/>
    </source>
</evidence>
<organism evidence="20 21">
    <name type="scientific">Pseudothauera rhizosphaerae</name>
    <dbReference type="NCBI Taxonomy" id="2565932"/>
    <lineage>
        <taxon>Bacteria</taxon>
        <taxon>Pseudomonadati</taxon>
        <taxon>Pseudomonadota</taxon>
        <taxon>Betaproteobacteria</taxon>
        <taxon>Rhodocyclales</taxon>
        <taxon>Zoogloeaceae</taxon>
        <taxon>Pseudothauera</taxon>
    </lineage>
</organism>
<gene>
    <name evidence="15 20" type="primary">recB</name>
    <name evidence="20" type="ORF">E6O51_18890</name>
</gene>
<dbReference type="GO" id="GO:0008854">
    <property type="term" value="F:exodeoxyribonuclease V activity"/>
    <property type="evidence" value="ECO:0007669"/>
    <property type="project" value="UniProtKB-EC"/>
</dbReference>
<dbReference type="Proteomes" id="UP000307956">
    <property type="component" value="Unassembled WGS sequence"/>
</dbReference>
<keyword evidence="1 15" id="KW-0540">Nuclease</keyword>
<evidence type="ECO:0000256" key="10">
    <source>
        <dbReference type="ARBA" id="ARBA00023125"/>
    </source>
</evidence>
<dbReference type="GO" id="GO:0000724">
    <property type="term" value="P:double-strand break repair via homologous recombination"/>
    <property type="evidence" value="ECO:0007669"/>
    <property type="project" value="UniProtKB-UniRule"/>
</dbReference>
<evidence type="ECO:0000256" key="6">
    <source>
        <dbReference type="ARBA" id="ARBA00022806"/>
    </source>
</evidence>
<dbReference type="Gene3D" id="1.10.486.10">
    <property type="entry name" value="PCRA, domain 4"/>
    <property type="match status" value="1"/>
</dbReference>
<dbReference type="EC" id="3.1.11.5" evidence="15"/>
<evidence type="ECO:0000256" key="15">
    <source>
        <dbReference type="HAMAP-Rule" id="MF_01485"/>
    </source>
</evidence>
<comment type="domain">
    <text evidence="15">The N-terminal DNA-binding domain is a ssDNA-dependent ATPase and has ATP-dependent 3'-5' helicase function. This domain interacts with RecC.</text>
</comment>
<evidence type="ECO:0000259" key="19">
    <source>
        <dbReference type="PROSITE" id="PS51217"/>
    </source>
</evidence>
<comment type="catalytic activity">
    <reaction evidence="13 15">
        <text>Couples ATP hydrolysis with the unwinding of duplex DNA by translocating in the 3'-5' direction.</text>
        <dbReference type="EC" id="5.6.2.4"/>
    </reaction>
</comment>
<evidence type="ECO:0000256" key="13">
    <source>
        <dbReference type="ARBA" id="ARBA00034617"/>
    </source>
</evidence>
<comment type="catalytic activity">
    <reaction evidence="15">
        <text>Exonucleolytic cleavage (in the presence of ATP) in either 5'- to 3'- or 3'- to 5'-direction to yield 5'-phosphooligonucleotides.</text>
        <dbReference type="EC" id="3.1.11.5"/>
    </reaction>
</comment>
<comment type="cofactor">
    <cofactor evidence="15">
        <name>Mg(2+)</name>
        <dbReference type="ChEBI" id="CHEBI:18420"/>
    </cofactor>
    <text evidence="15">Binds 1 Mg(2+) ion per subunit.</text>
</comment>
<dbReference type="PROSITE" id="PS51198">
    <property type="entry name" value="UVRD_HELICASE_ATP_BIND"/>
    <property type="match status" value="1"/>
</dbReference>
<dbReference type="Pfam" id="PF12705">
    <property type="entry name" value="PDDEXK_1"/>
    <property type="match status" value="1"/>
</dbReference>
<dbReference type="OrthoDB" id="5905204at2"/>
<dbReference type="InterPro" id="IPR011335">
    <property type="entry name" value="Restrct_endonuc-II-like"/>
</dbReference>
<feature type="region of interest" description="Disordered" evidence="17">
    <location>
        <begin position="942"/>
        <end position="972"/>
    </location>
</feature>
<keyword evidence="5 15" id="KW-0378">Hydrolase</keyword>
<dbReference type="InterPro" id="IPR027417">
    <property type="entry name" value="P-loop_NTPase"/>
</dbReference>
<keyword evidence="2 15" id="KW-0479">Metal-binding</keyword>
<dbReference type="EC" id="5.6.2.4" evidence="15"/>
<feature type="binding site" evidence="15">
    <location>
        <position position="1100"/>
    </location>
    <ligand>
        <name>Mg(2+)</name>
        <dbReference type="ChEBI" id="CHEBI:18420"/>
    </ligand>
</feature>
<keyword evidence="11 15" id="KW-0234">DNA repair</keyword>
<feature type="active site" description="For nuclease activity" evidence="15">
    <location>
        <position position="1113"/>
    </location>
</feature>
<evidence type="ECO:0000256" key="5">
    <source>
        <dbReference type="ARBA" id="ARBA00022801"/>
    </source>
</evidence>
<dbReference type="Gene3D" id="3.40.50.300">
    <property type="entry name" value="P-loop containing nucleotide triphosphate hydrolases"/>
    <property type="match status" value="2"/>
</dbReference>
<feature type="binding site" evidence="15">
    <location>
        <position position="989"/>
    </location>
    <ligand>
        <name>Mg(2+)</name>
        <dbReference type="ChEBI" id="CHEBI:18420"/>
    </ligand>
</feature>
<comment type="catalytic activity">
    <reaction evidence="14 15">
        <text>ATP + H2O = ADP + phosphate + H(+)</text>
        <dbReference type="Rhea" id="RHEA:13065"/>
        <dbReference type="ChEBI" id="CHEBI:15377"/>
        <dbReference type="ChEBI" id="CHEBI:15378"/>
        <dbReference type="ChEBI" id="CHEBI:30616"/>
        <dbReference type="ChEBI" id="CHEBI:43474"/>
        <dbReference type="ChEBI" id="CHEBI:456216"/>
        <dbReference type="EC" id="5.6.2.4"/>
    </reaction>
</comment>
<dbReference type="InterPro" id="IPR038726">
    <property type="entry name" value="PDDEXK_AddAB-type"/>
</dbReference>
<dbReference type="InterPro" id="IPR014017">
    <property type="entry name" value="DNA_helicase_UvrD-like_C"/>
</dbReference>
<keyword evidence="12 15" id="KW-0413">Isomerase</keyword>
<comment type="domain">
    <text evidence="15">The C-terminal domain has nuclease activity and interacts with RecD. It interacts with RecA, facilitating its loading onto ssDNA.</text>
</comment>
<dbReference type="Pfam" id="PF13361">
    <property type="entry name" value="UvrD_C"/>
    <property type="match status" value="1"/>
</dbReference>
<dbReference type="SUPFAM" id="SSF52980">
    <property type="entry name" value="Restriction endonuclease-like"/>
    <property type="match status" value="1"/>
</dbReference>
<dbReference type="GO" id="GO:0000287">
    <property type="term" value="F:magnesium ion binding"/>
    <property type="evidence" value="ECO:0007669"/>
    <property type="project" value="UniProtKB-UniRule"/>
</dbReference>
<keyword evidence="4 15" id="KW-0227">DNA damage</keyword>
<dbReference type="CDD" id="cd22352">
    <property type="entry name" value="RecB_C-like"/>
    <property type="match status" value="1"/>
</dbReference>
<evidence type="ECO:0000256" key="4">
    <source>
        <dbReference type="ARBA" id="ARBA00022763"/>
    </source>
</evidence>
<evidence type="ECO:0000256" key="8">
    <source>
        <dbReference type="ARBA" id="ARBA00022840"/>
    </source>
</evidence>
<sequence>MAAPDSAPDVFAYPLAGIRLIEASAGTGKTWSICGLYLRLLLEGGLAVDQVLVVTFTKAATAELSTRIRERIVDTLRVLDGGDPGADPFVPRLIEASAAAGIAHAAMAERLRRALQVFDEAAIFTIHGFCQRALADTPFAAGQPYALELVEDDADLRGEVVADFWRRRVAGGALPPALARLLWDRGDCPASWAEQLKTDMARPLARRLWDADLAPAPDEAEAALHTAWAALQVQAGELAAARAVLEAPGVKLHKAAYKPETIAAAEAQWAGWLASGDALYPLPAEKENRLDLFTAARLAEKSTGGTPPPAHPFFDAAGDLLAARAVLDDALEAARLALLRDCLAECAEALRTRKRARRQIAFDDILWNAHRALTDGSQPWLASALHARYPAALIDEFQDTDPLQFSIFSSIYDRPGARGRLFLVGDPKQAIYSFRSADLFAYLAARERADARYGLAHNQRSTPALIAACNRLFEANPAVFMLPGLDYAPVEPGTRPRPPFVDRTPSGAEPAALRLWRLPAAAGDPARRLLRGEALPAAARAAAAEIARLLAAAQAGAVCIGERPLAPADVAVLVRSHRQGSLMRRALAALGVGSVELAQTSVFHGEDAEELERVLLAIAEPTRAPRVLAALSTAAMGRDAAALAALAADEAGLPALLERFARWRELWLARGFGVVLRRWMADEGVAARLLARADGERRLTNLMHLAELLQQAAGGAAPEALLRTLATRRAEANGGEAAQLRLESDRNLVQIVTIHRAKGLEYGVVFCPFLFDGHARGAGGLPGVWHDDAGELLLDYRRAPDDADAVKARLRLEAAAEDLRLIYVALTRAVYRCYLTVGCYAKPVRNGVSHTESARSLLNWMAAGAGLSPADWFGARLDVEAIEAAWADLAGGDPGIALHDLPAAPGVPLAAAHDAARAPRALTPPAIPDGWRIGSFSALVSGASHEQAARDHDARVRPAPEEGAAEDAAPPPGDILRFPRGPAAGDCIHAVFEHADFTDPSGWEQAIGRALADHPQRGGEPSALKPMLQAMLDDVLATELIPGLRLQTVPAARRSIEMGFHLPAPRLAASALNAWLAAHGYRMPQLGFGELAGYLKGYIDLLFEHGGRYWVLDWKSNHLGTRVQDYAGPALEAAMTAHGYHLQHLLYTVAVHRHLRRSLPGYDYGRHFGGALYLFVRGVRPGWRVDGVPAGVFHHRPSAAVIDALDRLLAGEPAALPA</sequence>
<comment type="function">
    <text evidence="15">A helicase/nuclease that prepares dsDNA breaks (DSB) for recombinational DNA repair. Binds to DSBs and unwinds DNA via a highly rapid and processive ATP-dependent bidirectional helicase activity. Unwinds dsDNA until it encounters a Chi (crossover hotspot instigator) sequence from the 3' direction. Cuts ssDNA a few nucleotides 3' to the Chi site. The properties and activities of the enzyme are changed at Chi. The Chi-altered holoenzyme produces a long 3'-ssDNA overhang and facilitates RecA-binding to the ssDNA for homologous DNA recombination and repair. Holoenzyme degrades any linearized DNA that is unable to undergo homologous recombination. In the holoenzyme this subunit contributes ATPase, 3'-5' helicase, exonuclease activity and loads RecA onto ssDNA.</text>
</comment>
<evidence type="ECO:0000256" key="14">
    <source>
        <dbReference type="ARBA" id="ARBA00048988"/>
    </source>
</evidence>
<keyword evidence="6 15" id="KW-0347">Helicase</keyword>
<keyword evidence="9 15" id="KW-0460">Magnesium</keyword>
<comment type="subunit">
    <text evidence="15">Heterotrimer of RecB, RecC and RecD. All subunits contribute to DNA-binding. Interacts with RecA.</text>
</comment>
<feature type="binding site" evidence="16">
    <location>
        <begin position="23"/>
        <end position="30"/>
    </location>
    <ligand>
        <name>ATP</name>
        <dbReference type="ChEBI" id="CHEBI:30616"/>
    </ligand>
</feature>
<dbReference type="HAMAP" id="MF_01485">
    <property type="entry name" value="RecB"/>
    <property type="match status" value="1"/>
</dbReference>
<dbReference type="InterPro" id="IPR000212">
    <property type="entry name" value="DNA_helicase_UvrD/REP"/>
</dbReference>
<dbReference type="RefSeq" id="WP_136386570.1">
    <property type="nucleotide sequence ID" value="NZ_SSOD01000019.1"/>
</dbReference>
<feature type="region of interest" description="Nuclease activity, interacts with RecD and RecA" evidence="15">
    <location>
        <begin position="930"/>
        <end position="1218"/>
    </location>
</feature>
<keyword evidence="21" id="KW-1185">Reference proteome</keyword>
<dbReference type="InterPro" id="IPR014016">
    <property type="entry name" value="UvrD-like_ATP-bd"/>
</dbReference>
<dbReference type="NCBIfam" id="TIGR00609">
    <property type="entry name" value="recB"/>
    <property type="match status" value="1"/>
</dbReference>
<protein>
    <recommendedName>
        <fullName evidence="15">RecBCD enzyme subunit RecB</fullName>
        <ecNumber evidence="15">3.1.11.5</ecNumber>
        <ecNumber evidence="15">5.6.2.4</ecNumber>
    </recommendedName>
    <alternativeName>
        <fullName evidence="15">DNA 3'-5' helicase subunit RecB</fullName>
    </alternativeName>
    <alternativeName>
        <fullName evidence="15">Exonuclease V subunit RecB</fullName>
        <shortName evidence="15">ExoV subunit RecB</shortName>
    </alternativeName>
    <alternativeName>
        <fullName evidence="15">Helicase/nuclease RecBCD subunit RecB</fullName>
    </alternativeName>
</protein>
<dbReference type="SUPFAM" id="SSF52540">
    <property type="entry name" value="P-loop containing nucleoside triphosphate hydrolases"/>
    <property type="match status" value="1"/>
</dbReference>
<evidence type="ECO:0000256" key="9">
    <source>
        <dbReference type="ARBA" id="ARBA00022842"/>
    </source>
</evidence>
<evidence type="ECO:0000256" key="16">
    <source>
        <dbReference type="PROSITE-ProRule" id="PRU00560"/>
    </source>
</evidence>
<keyword evidence="10 15" id="KW-0238">DNA-binding</keyword>
<evidence type="ECO:0000256" key="17">
    <source>
        <dbReference type="SAM" id="MobiDB-lite"/>
    </source>
</evidence>
<evidence type="ECO:0000256" key="2">
    <source>
        <dbReference type="ARBA" id="ARBA00022723"/>
    </source>
</evidence>
<keyword evidence="8 15" id="KW-0067">ATP-binding</keyword>
<keyword evidence="3 15" id="KW-0547">Nucleotide-binding</keyword>
<dbReference type="InterPro" id="IPR011604">
    <property type="entry name" value="PDDEXK-like_dom_sf"/>
</dbReference>
<accession>A0A4S4AD25</accession>
<evidence type="ECO:0000256" key="7">
    <source>
        <dbReference type="ARBA" id="ARBA00022839"/>
    </source>
</evidence>
<dbReference type="GO" id="GO:0009338">
    <property type="term" value="C:exodeoxyribonuclease V complex"/>
    <property type="evidence" value="ECO:0007669"/>
    <property type="project" value="TreeGrafter"/>
</dbReference>
<feature type="domain" description="UvrD-like helicase C-terminal" evidence="19">
    <location>
        <begin position="495"/>
        <end position="759"/>
    </location>
</feature>
<feature type="domain" description="UvrD-like helicase ATP-binding" evidence="18">
    <location>
        <begin position="2"/>
        <end position="462"/>
    </location>
</feature>
<dbReference type="InterPro" id="IPR004586">
    <property type="entry name" value="RecB"/>
</dbReference>
<dbReference type="GO" id="GO:0016887">
    <property type="term" value="F:ATP hydrolysis activity"/>
    <property type="evidence" value="ECO:0007669"/>
    <property type="project" value="RHEA"/>
</dbReference>
<reference evidence="20 21" key="1">
    <citation type="submission" date="2019-04" db="EMBL/GenBank/DDBJ databases">
        <title>Azoarcus rhizosphaerae sp. nov. isolated from rhizosphere of Ficus religiosa.</title>
        <authorList>
            <person name="Lin S.-Y."/>
            <person name="Hameed A."/>
            <person name="Hsu Y.-H."/>
            <person name="Young C.-C."/>
        </authorList>
    </citation>
    <scope>NUCLEOTIDE SEQUENCE [LARGE SCALE GENOMIC DNA]</scope>
    <source>
        <strain evidence="20 21">CC-YHH848</strain>
    </source>
</reference>
<feature type="region of interest" description="DNA-binding and helicase activity, interacts with RecC" evidence="15">
    <location>
        <begin position="1"/>
        <end position="902"/>
    </location>
</feature>
<dbReference type="PROSITE" id="PS51217">
    <property type="entry name" value="UVRD_HELICASE_CTER"/>
    <property type="match status" value="1"/>
</dbReference>
<dbReference type="AlphaFoldDB" id="A0A4S4AD25"/>
<dbReference type="GO" id="GO:0005829">
    <property type="term" value="C:cytosol"/>
    <property type="evidence" value="ECO:0007669"/>
    <property type="project" value="TreeGrafter"/>
</dbReference>
<dbReference type="PANTHER" id="PTHR11070:SF23">
    <property type="entry name" value="RECBCD ENZYME SUBUNIT RECB"/>
    <property type="match status" value="1"/>
</dbReference>
<dbReference type="PANTHER" id="PTHR11070">
    <property type="entry name" value="UVRD / RECB / PCRA DNA HELICASE FAMILY MEMBER"/>
    <property type="match status" value="1"/>
</dbReference>
<evidence type="ECO:0000259" key="18">
    <source>
        <dbReference type="PROSITE" id="PS51198"/>
    </source>
</evidence>
<evidence type="ECO:0000313" key="20">
    <source>
        <dbReference type="EMBL" id="THF56899.1"/>
    </source>
</evidence>
<comment type="caution">
    <text evidence="20">The sequence shown here is derived from an EMBL/GenBank/DDBJ whole genome shotgun (WGS) entry which is preliminary data.</text>
</comment>
<evidence type="ECO:0000256" key="12">
    <source>
        <dbReference type="ARBA" id="ARBA00023235"/>
    </source>
</evidence>
<feature type="compositionally biased region" description="Basic and acidic residues" evidence="17">
    <location>
        <begin position="947"/>
        <end position="960"/>
    </location>
</feature>
<comment type="similarity">
    <text evidence="15">Belongs to the helicase family. UvrD subfamily.</text>
</comment>